<comment type="subcellular location">
    <subcellularLocation>
        <location evidence="10">Cytoplasm</location>
    </subcellularLocation>
</comment>
<dbReference type="GO" id="GO:0030488">
    <property type="term" value="P:tRNA methylation"/>
    <property type="evidence" value="ECO:0007669"/>
    <property type="project" value="TreeGrafter"/>
</dbReference>
<comment type="function">
    <text evidence="10">NAD-binding protein involved in the addition of a carboxymethylaminomethyl (cmnm) group at the wobble position (U34) of certain tRNAs, forming tRNA-cmnm(5)s(2)U34.</text>
</comment>
<name>A0A9E2NWC0_9BACT</name>
<keyword evidence="10" id="KW-0963">Cytoplasm</keyword>
<dbReference type="Pfam" id="PF13932">
    <property type="entry name" value="SAM_GIDA_C"/>
    <property type="match status" value="1"/>
</dbReference>
<gene>
    <name evidence="10 12" type="primary">mnmG</name>
    <name evidence="10" type="synonym">gidA</name>
    <name evidence="12" type="ORF">H9897_02755</name>
</gene>
<dbReference type="EMBL" id="JAHLFM010000042">
    <property type="protein sequence ID" value="MBU3831050.1"/>
    <property type="molecule type" value="Genomic_DNA"/>
</dbReference>
<reference evidence="12" key="2">
    <citation type="submission" date="2021-04" db="EMBL/GenBank/DDBJ databases">
        <authorList>
            <person name="Gilroy R."/>
        </authorList>
    </citation>
    <scope>NUCLEOTIDE SEQUENCE</scope>
    <source>
        <strain evidence="12">A5-1222</strain>
    </source>
</reference>
<dbReference type="Pfam" id="PF01134">
    <property type="entry name" value="GIDA"/>
    <property type="match status" value="1"/>
</dbReference>
<dbReference type="FunFam" id="3.50.50.60:FF:000002">
    <property type="entry name" value="tRNA uridine 5-carboxymethylaminomethyl modification enzyme MnmG"/>
    <property type="match status" value="1"/>
</dbReference>
<dbReference type="Gene3D" id="1.10.150.570">
    <property type="entry name" value="GidA associated domain, C-terminal subdomain"/>
    <property type="match status" value="1"/>
</dbReference>
<comment type="subunit">
    <text evidence="8 10">Homodimer. Heterotetramer of two MnmE and two MnmG subunits.</text>
</comment>
<dbReference type="PROSITE" id="PS01280">
    <property type="entry name" value="GIDA_1"/>
    <property type="match status" value="1"/>
</dbReference>
<dbReference type="NCBIfam" id="TIGR00136">
    <property type="entry name" value="mnmG_gidA"/>
    <property type="match status" value="1"/>
</dbReference>
<evidence type="ECO:0000256" key="2">
    <source>
        <dbReference type="ARBA" id="ARBA00007653"/>
    </source>
</evidence>
<comment type="caution">
    <text evidence="12">The sequence shown here is derived from an EMBL/GenBank/DDBJ whole genome shotgun (WGS) entry which is preliminary data.</text>
</comment>
<dbReference type="InterPro" id="IPR036188">
    <property type="entry name" value="FAD/NAD-bd_sf"/>
</dbReference>
<keyword evidence="4 10" id="KW-0285">Flavoprotein</keyword>
<dbReference type="SMART" id="SM01228">
    <property type="entry name" value="GIDA_assoc_3"/>
    <property type="match status" value="1"/>
</dbReference>
<dbReference type="Proteomes" id="UP000824247">
    <property type="component" value="Unassembled WGS sequence"/>
</dbReference>
<comment type="similarity">
    <text evidence="2 10">Belongs to the MnmG family.</text>
</comment>
<evidence type="ECO:0000259" key="11">
    <source>
        <dbReference type="SMART" id="SM01228"/>
    </source>
</evidence>
<dbReference type="PANTHER" id="PTHR11806:SF0">
    <property type="entry name" value="PROTEIN MTO1 HOMOLOG, MITOCHONDRIAL"/>
    <property type="match status" value="1"/>
</dbReference>
<dbReference type="InterPro" id="IPR004416">
    <property type="entry name" value="MnmG"/>
</dbReference>
<keyword evidence="7 10" id="KW-0520">NAD</keyword>
<comment type="caution">
    <text evidence="10">Lacks conserved residue(s) required for the propagation of feature annotation.</text>
</comment>
<dbReference type="InterPro" id="IPR047001">
    <property type="entry name" value="MnmG_C_subdom"/>
</dbReference>
<evidence type="ECO:0000313" key="12">
    <source>
        <dbReference type="EMBL" id="MBU3831050.1"/>
    </source>
</evidence>
<dbReference type="InterPro" id="IPR026904">
    <property type="entry name" value="MnmG_C"/>
</dbReference>
<organism evidence="12 13">
    <name type="scientific">Candidatus Ureaplasma intestinipullorum</name>
    <dbReference type="NCBI Taxonomy" id="2838770"/>
    <lineage>
        <taxon>Bacteria</taxon>
        <taxon>Bacillati</taxon>
        <taxon>Mycoplasmatota</taxon>
        <taxon>Mycoplasmoidales</taxon>
        <taxon>Mycoplasmoidaceae</taxon>
        <taxon>Ureaplasma</taxon>
    </lineage>
</organism>
<dbReference type="Gene3D" id="1.10.10.1800">
    <property type="entry name" value="tRNA uridine 5-carboxymethylaminomethyl modification enzyme MnmG/GidA"/>
    <property type="match status" value="1"/>
</dbReference>
<evidence type="ECO:0000256" key="9">
    <source>
        <dbReference type="ARBA" id="ARBA00031800"/>
    </source>
</evidence>
<feature type="domain" description="tRNA uridine 5-carboxymethylaminomethyl modification enzyme C-terminal subdomain" evidence="11">
    <location>
        <begin position="538"/>
        <end position="609"/>
    </location>
</feature>
<dbReference type="HAMAP" id="MF_00129">
    <property type="entry name" value="MnmG_GidA"/>
    <property type="match status" value="1"/>
</dbReference>
<dbReference type="PANTHER" id="PTHR11806">
    <property type="entry name" value="GLUCOSE INHIBITED DIVISION PROTEIN A"/>
    <property type="match status" value="1"/>
</dbReference>
<keyword evidence="6 10" id="KW-0274">FAD</keyword>
<dbReference type="InterPro" id="IPR040131">
    <property type="entry name" value="MnmG_N"/>
</dbReference>
<protein>
    <recommendedName>
        <fullName evidence="3 10">tRNA uridine 5-carboxymethylaminomethyl modification enzyme MnmG</fullName>
    </recommendedName>
    <alternativeName>
        <fullName evidence="9 10">Glucose-inhibited division protein A</fullName>
    </alternativeName>
</protein>
<dbReference type="Gene3D" id="3.50.50.60">
    <property type="entry name" value="FAD/NAD(P)-binding domain"/>
    <property type="match status" value="2"/>
</dbReference>
<reference evidence="12" key="1">
    <citation type="journal article" date="2021" name="PeerJ">
        <title>Extensive microbial diversity within the chicken gut microbiome revealed by metagenomics and culture.</title>
        <authorList>
            <person name="Gilroy R."/>
            <person name="Ravi A."/>
            <person name="Getino M."/>
            <person name="Pursley I."/>
            <person name="Horton D.L."/>
            <person name="Alikhan N.F."/>
            <person name="Baker D."/>
            <person name="Gharbi K."/>
            <person name="Hall N."/>
            <person name="Watson M."/>
            <person name="Adriaenssens E.M."/>
            <person name="Foster-Nyarko E."/>
            <person name="Jarju S."/>
            <person name="Secka A."/>
            <person name="Antonio M."/>
            <person name="Oren A."/>
            <person name="Chaudhuri R.R."/>
            <person name="La Ragione R."/>
            <person name="Hildebrand F."/>
            <person name="Pallen M.J."/>
        </authorList>
    </citation>
    <scope>NUCLEOTIDE SEQUENCE</scope>
    <source>
        <strain evidence="12">A5-1222</strain>
    </source>
</reference>
<evidence type="ECO:0000256" key="5">
    <source>
        <dbReference type="ARBA" id="ARBA00022694"/>
    </source>
</evidence>
<dbReference type="Pfam" id="PF21680">
    <property type="entry name" value="GIDA_C_1st"/>
    <property type="match status" value="1"/>
</dbReference>
<feature type="binding site" evidence="10">
    <location>
        <begin position="10"/>
        <end position="15"/>
    </location>
    <ligand>
        <name>FAD</name>
        <dbReference type="ChEBI" id="CHEBI:57692"/>
    </ligand>
</feature>
<evidence type="ECO:0000256" key="6">
    <source>
        <dbReference type="ARBA" id="ARBA00022827"/>
    </source>
</evidence>
<evidence type="ECO:0000256" key="1">
    <source>
        <dbReference type="ARBA" id="ARBA00001974"/>
    </source>
</evidence>
<evidence type="ECO:0000256" key="7">
    <source>
        <dbReference type="ARBA" id="ARBA00023027"/>
    </source>
</evidence>
<accession>A0A9E2NWC0</accession>
<dbReference type="AlphaFoldDB" id="A0A9E2NWC0"/>
<dbReference type="PROSITE" id="PS01281">
    <property type="entry name" value="GIDA_2"/>
    <property type="match status" value="1"/>
</dbReference>
<evidence type="ECO:0000256" key="10">
    <source>
        <dbReference type="HAMAP-Rule" id="MF_00129"/>
    </source>
</evidence>
<dbReference type="GO" id="GO:0005829">
    <property type="term" value="C:cytosol"/>
    <property type="evidence" value="ECO:0007669"/>
    <property type="project" value="TreeGrafter"/>
</dbReference>
<dbReference type="GO" id="GO:0050660">
    <property type="term" value="F:flavin adenine dinucleotide binding"/>
    <property type="evidence" value="ECO:0007669"/>
    <property type="project" value="UniProtKB-UniRule"/>
</dbReference>
<dbReference type="InterPro" id="IPR002218">
    <property type="entry name" value="MnmG-rel"/>
</dbReference>
<dbReference type="InterPro" id="IPR020595">
    <property type="entry name" value="MnmG-rel_CS"/>
</dbReference>
<dbReference type="GO" id="GO:0002098">
    <property type="term" value="P:tRNA wobble uridine modification"/>
    <property type="evidence" value="ECO:0007669"/>
    <property type="project" value="InterPro"/>
</dbReference>
<evidence type="ECO:0000313" key="13">
    <source>
        <dbReference type="Proteomes" id="UP000824247"/>
    </source>
</evidence>
<proteinExistence type="inferred from homology"/>
<comment type="cofactor">
    <cofactor evidence="1 10">
        <name>FAD</name>
        <dbReference type="ChEBI" id="CHEBI:57692"/>
    </cofactor>
</comment>
<evidence type="ECO:0000256" key="8">
    <source>
        <dbReference type="ARBA" id="ARBA00025948"/>
    </source>
</evidence>
<sequence length="615" mass="69286">MMEYDVVVVGAGHAGLEAAFASSQKGVRTLLITLTEEGIALMPCNPSIGGPAKGVVTREIDALGGIQGIAADENQLQMKLLNSSKGPGVWALRAQVDKVKFHKWFIEKINKQQNLKLLIDEVIEINVEDNEVKGITTLKNGFIKTKTIILTTGTYLESITYRGSDKKEEGPNGSIYAKSLSKNLENLGINLIRLKTGTPPRILKDSIDYSVMQLEPGTNQKLCFSHYNQTFLDFDKQLPCYIIHTSENTHEIIRENLSKSAMYGGLINGIGPRYCPSIEDKIVKFPDKERHQIFVEPESELLNTMYLGGFSTSMPIDVQEKMIRSLPGLENCVIEKYAYAIEYDAIDPTQIFPSLMFKNIKGLFSAGQINGTSGYEEAAGQGIVAGINAANFVLNKQPLILSRTNSYIGVMIDDIVTKGVTEPYRLLTSRAEHRLYLRNDNADERLTKIGYDNGLISDERYNYFQKQQDKIKEIIDILSSKTVGQIDELKFVVKKNNVSLFEYIKRPEIKLETILNLLNISKDNLLTDELIQKIEIKIKFEGYIKLQEEKINQYNNYNDIKLDKINNYKDVPNLSLEAIDKLNKIKPLTLSQAGRVSGITIEDIIKIKYYLERLV</sequence>
<dbReference type="InterPro" id="IPR044920">
    <property type="entry name" value="MnmG_C_subdom_sf"/>
</dbReference>
<feature type="binding site" evidence="10">
    <location>
        <begin position="271"/>
        <end position="285"/>
    </location>
    <ligand>
        <name>NAD(+)</name>
        <dbReference type="ChEBI" id="CHEBI:57540"/>
    </ligand>
</feature>
<dbReference type="PRINTS" id="PR00411">
    <property type="entry name" value="PNDRDTASEI"/>
</dbReference>
<dbReference type="InterPro" id="IPR049312">
    <property type="entry name" value="GIDA_C_N"/>
</dbReference>
<dbReference type="SUPFAM" id="SSF51905">
    <property type="entry name" value="FAD/NAD(P)-binding domain"/>
    <property type="match status" value="1"/>
</dbReference>
<evidence type="ECO:0000256" key="4">
    <source>
        <dbReference type="ARBA" id="ARBA00022630"/>
    </source>
</evidence>
<keyword evidence="5 10" id="KW-0819">tRNA processing</keyword>
<evidence type="ECO:0000256" key="3">
    <source>
        <dbReference type="ARBA" id="ARBA00020461"/>
    </source>
</evidence>